<dbReference type="PROSITE" id="PS50931">
    <property type="entry name" value="HTH_LYSR"/>
    <property type="match status" value="1"/>
</dbReference>
<dbReference type="PANTHER" id="PTHR30579">
    <property type="entry name" value="TRANSCRIPTIONAL REGULATOR"/>
    <property type="match status" value="1"/>
</dbReference>
<dbReference type="SUPFAM" id="SSF46785">
    <property type="entry name" value="Winged helix' DNA-binding domain"/>
    <property type="match status" value="1"/>
</dbReference>
<keyword evidence="7" id="KW-1185">Reference proteome</keyword>
<dbReference type="Proteomes" id="UP001595443">
    <property type="component" value="Unassembled WGS sequence"/>
</dbReference>
<feature type="domain" description="HTH lysR-type" evidence="5">
    <location>
        <begin position="5"/>
        <end position="62"/>
    </location>
</feature>
<keyword evidence="3" id="KW-0238">DNA-binding</keyword>
<dbReference type="Pfam" id="PF03466">
    <property type="entry name" value="LysR_substrate"/>
    <property type="match status" value="1"/>
</dbReference>
<evidence type="ECO:0000256" key="3">
    <source>
        <dbReference type="ARBA" id="ARBA00023125"/>
    </source>
</evidence>
<dbReference type="PANTHER" id="PTHR30579:SF7">
    <property type="entry name" value="HTH-TYPE TRANSCRIPTIONAL REGULATOR LRHA-RELATED"/>
    <property type="match status" value="1"/>
</dbReference>
<dbReference type="EMBL" id="JBHRSK010000007">
    <property type="protein sequence ID" value="MFC2968844.1"/>
    <property type="molecule type" value="Genomic_DNA"/>
</dbReference>
<dbReference type="InterPro" id="IPR000847">
    <property type="entry name" value="LysR_HTH_N"/>
</dbReference>
<dbReference type="Gene3D" id="1.10.10.10">
    <property type="entry name" value="Winged helix-like DNA-binding domain superfamily/Winged helix DNA-binding domain"/>
    <property type="match status" value="1"/>
</dbReference>
<evidence type="ECO:0000313" key="6">
    <source>
        <dbReference type="EMBL" id="MFC2968844.1"/>
    </source>
</evidence>
<keyword evidence="4" id="KW-0804">Transcription</keyword>
<dbReference type="Gene3D" id="3.40.190.10">
    <property type="entry name" value="Periplasmic binding protein-like II"/>
    <property type="match status" value="2"/>
</dbReference>
<evidence type="ECO:0000259" key="5">
    <source>
        <dbReference type="PROSITE" id="PS50931"/>
    </source>
</evidence>
<dbReference type="SUPFAM" id="SSF53850">
    <property type="entry name" value="Periplasmic binding protein-like II"/>
    <property type="match status" value="1"/>
</dbReference>
<evidence type="ECO:0000313" key="7">
    <source>
        <dbReference type="Proteomes" id="UP001595443"/>
    </source>
</evidence>
<dbReference type="Pfam" id="PF00126">
    <property type="entry name" value="HTH_1"/>
    <property type="match status" value="1"/>
</dbReference>
<comment type="caution">
    <text evidence="6">The sequence shown here is derived from an EMBL/GenBank/DDBJ whole genome shotgun (WGS) entry which is preliminary data.</text>
</comment>
<gene>
    <name evidence="6" type="ORF">ACFOES_12125</name>
</gene>
<organism evidence="6 7">
    <name type="scientific">Acidimangrovimonas pyrenivorans</name>
    <dbReference type="NCBI Taxonomy" id="2030798"/>
    <lineage>
        <taxon>Bacteria</taxon>
        <taxon>Pseudomonadati</taxon>
        <taxon>Pseudomonadota</taxon>
        <taxon>Alphaproteobacteria</taxon>
        <taxon>Rhodobacterales</taxon>
        <taxon>Paracoccaceae</taxon>
        <taxon>Acidimangrovimonas</taxon>
    </lineage>
</organism>
<proteinExistence type="inferred from homology"/>
<sequence>MSIPLDSDLMRSFLAVAESGSVTGAADRLGRTQSAVSMQIRRLEEALGQDLFDRLPRGVALTARGRQLIPYARRVTRLLDEAAVALREKPLDGPVRIGISEEYSECVLPRALAAFAERHPAVEVTVRCDYSAPQLAALAADELDLAVIFEWNRPATGEVLCVDPTVWVTSVAHGQHRRRKLPIGVYHHSDWCRDFALRSLDQQGIEYRTAFECDTPGGLRQAVQAGLAVVPLTRSTIPEGCRELTATDGFPIVDSSCVVLRHNPRGSSAAIDGLAAMLRAAFRPLATRAAAE</sequence>
<keyword evidence="2" id="KW-0805">Transcription regulation</keyword>
<protein>
    <submittedName>
        <fullName evidence="6">LysR family transcriptional regulator</fullName>
    </submittedName>
</protein>
<comment type="similarity">
    <text evidence="1">Belongs to the LysR transcriptional regulatory family.</text>
</comment>
<reference evidence="7" key="1">
    <citation type="journal article" date="2019" name="Int. J. Syst. Evol. Microbiol.">
        <title>The Global Catalogue of Microorganisms (GCM) 10K type strain sequencing project: providing services to taxonomists for standard genome sequencing and annotation.</title>
        <authorList>
            <consortium name="The Broad Institute Genomics Platform"/>
            <consortium name="The Broad Institute Genome Sequencing Center for Infectious Disease"/>
            <person name="Wu L."/>
            <person name="Ma J."/>
        </authorList>
    </citation>
    <scope>NUCLEOTIDE SEQUENCE [LARGE SCALE GENOMIC DNA]</scope>
    <source>
        <strain evidence="7">KCTC 62192</strain>
    </source>
</reference>
<dbReference type="InterPro" id="IPR036390">
    <property type="entry name" value="WH_DNA-bd_sf"/>
</dbReference>
<name>A0ABV7AHJ0_9RHOB</name>
<dbReference type="InterPro" id="IPR005119">
    <property type="entry name" value="LysR_subst-bd"/>
</dbReference>
<dbReference type="InterPro" id="IPR036388">
    <property type="entry name" value="WH-like_DNA-bd_sf"/>
</dbReference>
<dbReference type="PRINTS" id="PR00039">
    <property type="entry name" value="HTHLYSR"/>
</dbReference>
<evidence type="ECO:0000256" key="1">
    <source>
        <dbReference type="ARBA" id="ARBA00009437"/>
    </source>
</evidence>
<accession>A0ABV7AHJ0</accession>
<evidence type="ECO:0000256" key="2">
    <source>
        <dbReference type="ARBA" id="ARBA00023015"/>
    </source>
</evidence>
<dbReference type="InterPro" id="IPR050176">
    <property type="entry name" value="LTTR"/>
</dbReference>
<evidence type="ECO:0000256" key="4">
    <source>
        <dbReference type="ARBA" id="ARBA00023163"/>
    </source>
</evidence>